<organism evidence="2">
    <name type="scientific">Absidia glauca</name>
    <name type="common">Pin mould</name>
    <dbReference type="NCBI Taxonomy" id="4829"/>
    <lineage>
        <taxon>Eukaryota</taxon>
        <taxon>Fungi</taxon>
        <taxon>Fungi incertae sedis</taxon>
        <taxon>Mucoromycota</taxon>
        <taxon>Mucoromycotina</taxon>
        <taxon>Mucoromycetes</taxon>
        <taxon>Mucorales</taxon>
        <taxon>Cunninghamellaceae</taxon>
        <taxon>Absidia</taxon>
    </lineage>
</organism>
<sequence length="194" mass="21814">MDKNLNWAAAKQAIKKQYGGDHSLSWYLEKLTNMRASKHENPVIQVRRKVLHRAAWCRCGRFFKQVRATFASTDPAHRPPFNVAYVAKVVPLLYVDAVQDDEDKDQKKQRRQEHRGHPYQGHKGNKGNGYNGSNNGNNGNNGNKRFKKGSGLHPFKTLLRWSPTNVATATNPGTMGTIAKSSSTTRDVKPKTTT</sequence>
<dbReference type="AlphaFoldDB" id="A0A163JYQ3"/>
<reference evidence="2" key="1">
    <citation type="submission" date="2016-04" db="EMBL/GenBank/DDBJ databases">
        <authorList>
            <person name="Evans L.H."/>
            <person name="Alamgir A."/>
            <person name="Owens N."/>
            <person name="Weber N.D."/>
            <person name="Virtaneva K."/>
            <person name="Barbian K."/>
            <person name="Babar A."/>
            <person name="Rosenke K."/>
        </authorList>
    </citation>
    <scope>NUCLEOTIDE SEQUENCE [LARGE SCALE GENOMIC DNA]</scope>
    <source>
        <strain evidence="2">CBS 101.48</strain>
    </source>
</reference>
<feature type="region of interest" description="Disordered" evidence="1">
    <location>
        <begin position="163"/>
        <end position="194"/>
    </location>
</feature>
<evidence type="ECO:0000313" key="3">
    <source>
        <dbReference type="Proteomes" id="UP000078561"/>
    </source>
</evidence>
<evidence type="ECO:0000256" key="1">
    <source>
        <dbReference type="SAM" id="MobiDB-lite"/>
    </source>
</evidence>
<evidence type="ECO:0000313" key="2">
    <source>
        <dbReference type="EMBL" id="SAM02973.1"/>
    </source>
</evidence>
<accession>A0A163JYQ3</accession>
<dbReference type="InParanoid" id="A0A163JYQ3"/>
<feature type="region of interest" description="Disordered" evidence="1">
    <location>
        <begin position="100"/>
        <end position="151"/>
    </location>
</feature>
<feature type="compositionally biased region" description="Polar residues" evidence="1">
    <location>
        <begin position="163"/>
        <end position="185"/>
    </location>
</feature>
<keyword evidence="3" id="KW-1185">Reference proteome</keyword>
<gene>
    <name evidence="2" type="primary">ABSGL_08790.1 scaffold 10439</name>
</gene>
<dbReference type="EMBL" id="LT554026">
    <property type="protein sequence ID" value="SAM02973.1"/>
    <property type="molecule type" value="Genomic_DNA"/>
</dbReference>
<name>A0A163JYQ3_ABSGL</name>
<feature type="compositionally biased region" description="Low complexity" evidence="1">
    <location>
        <begin position="131"/>
        <end position="143"/>
    </location>
</feature>
<proteinExistence type="predicted"/>
<dbReference type="Proteomes" id="UP000078561">
    <property type="component" value="Unassembled WGS sequence"/>
</dbReference>
<protein>
    <submittedName>
        <fullName evidence="2">Uncharacterized protein</fullName>
    </submittedName>
</protein>